<feature type="signal peptide" evidence="1">
    <location>
        <begin position="1"/>
        <end position="23"/>
    </location>
</feature>
<dbReference type="GO" id="GO:0016874">
    <property type="term" value="F:ligase activity"/>
    <property type="evidence" value="ECO:0007669"/>
    <property type="project" value="UniProtKB-KW"/>
</dbReference>
<gene>
    <name evidence="2" type="ORF">H4Q32_002108</name>
</gene>
<keyword evidence="3" id="KW-1185">Reference proteome</keyword>
<sequence length="164" mass="17981">MSLSVQCSAPFCLFCTCFPLVVSSAGMESQLYLKTNLSTAAALSSATLTSCLEEYIQNSAARILMAVRKYDHVTSILKSLHWLPVSLRIVYKVSLLTHQCIHGDAPHLKELLTPQTSKHTLRSASAYFLKPSRTKLQTMGDRAFCSAECVQCSPSPSKGSSDCW</sequence>
<protein>
    <submittedName>
        <fullName evidence="2">Isoleucine--tRNA ligase</fullName>
    </submittedName>
</protein>
<accession>A0ABQ8MMB1</accession>
<evidence type="ECO:0000313" key="2">
    <source>
        <dbReference type="EMBL" id="KAI2663998.1"/>
    </source>
</evidence>
<feature type="chain" id="PRO_5046815707" evidence="1">
    <location>
        <begin position="24"/>
        <end position="164"/>
    </location>
</feature>
<evidence type="ECO:0000313" key="3">
    <source>
        <dbReference type="Proteomes" id="UP000830375"/>
    </source>
</evidence>
<keyword evidence="1" id="KW-0732">Signal</keyword>
<dbReference type="Proteomes" id="UP000830375">
    <property type="component" value="Unassembled WGS sequence"/>
</dbReference>
<proteinExistence type="predicted"/>
<name>A0ABQ8MMB1_LABRO</name>
<organism evidence="2 3">
    <name type="scientific">Labeo rohita</name>
    <name type="common">Indian major carp</name>
    <name type="synonym">Cyprinus rohita</name>
    <dbReference type="NCBI Taxonomy" id="84645"/>
    <lineage>
        <taxon>Eukaryota</taxon>
        <taxon>Metazoa</taxon>
        <taxon>Chordata</taxon>
        <taxon>Craniata</taxon>
        <taxon>Vertebrata</taxon>
        <taxon>Euteleostomi</taxon>
        <taxon>Actinopterygii</taxon>
        <taxon>Neopterygii</taxon>
        <taxon>Teleostei</taxon>
        <taxon>Ostariophysi</taxon>
        <taxon>Cypriniformes</taxon>
        <taxon>Cyprinidae</taxon>
        <taxon>Labeoninae</taxon>
        <taxon>Labeonini</taxon>
        <taxon>Labeo</taxon>
    </lineage>
</organism>
<dbReference type="EMBL" id="JACTAM010000005">
    <property type="protein sequence ID" value="KAI2663998.1"/>
    <property type="molecule type" value="Genomic_DNA"/>
</dbReference>
<reference evidence="2 3" key="1">
    <citation type="submission" date="2022-01" db="EMBL/GenBank/DDBJ databases">
        <title>A high-quality chromosome-level genome assembly of rohu carp, Labeo rohita.</title>
        <authorList>
            <person name="Arick M.A. II"/>
            <person name="Hsu C.-Y."/>
            <person name="Magbanua Z."/>
            <person name="Pechanova O."/>
            <person name="Grover C."/>
            <person name="Miller E."/>
            <person name="Thrash A."/>
            <person name="Ezzel L."/>
            <person name="Alam S."/>
            <person name="Benzie J."/>
            <person name="Hamilton M."/>
            <person name="Karsi A."/>
            <person name="Lawrence M.L."/>
            <person name="Peterson D.G."/>
        </authorList>
    </citation>
    <scope>NUCLEOTIDE SEQUENCE [LARGE SCALE GENOMIC DNA]</scope>
    <source>
        <strain evidence="3">BAU-BD-2019</strain>
        <tissue evidence="2">Blood</tissue>
    </source>
</reference>
<comment type="caution">
    <text evidence="2">The sequence shown here is derived from an EMBL/GenBank/DDBJ whole genome shotgun (WGS) entry which is preliminary data.</text>
</comment>
<evidence type="ECO:0000256" key="1">
    <source>
        <dbReference type="SAM" id="SignalP"/>
    </source>
</evidence>
<keyword evidence="2" id="KW-0436">Ligase</keyword>